<proteinExistence type="predicted"/>
<evidence type="ECO:0000313" key="1">
    <source>
        <dbReference type="EMBL" id="MCS5736426.1"/>
    </source>
</evidence>
<accession>A0ABT2H8Y9</accession>
<reference evidence="1" key="1">
    <citation type="submission" date="2022-08" db="EMBL/GenBank/DDBJ databases">
        <authorList>
            <person name="Deng Y."/>
            <person name="Han X.-F."/>
            <person name="Zhang Y.-Q."/>
        </authorList>
    </citation>
    <scope>NUCLEOTIDE SEQUENCE</scope>
    <source>
        <strain evidence="1">CPCC 203386</strain>
    </source>
</reference>
<organism evidence="1 2">
    <name type="scientific">Herbiconiux daphne</name>
    <dbReference type="NCBI Taxonomy" id="2970914"/>
    <lineage>
        <taxon>Bacteria</taxon>
        <taxon>Bacillati</taxon>
        <taxon>Actinomycetota</taxon>
        <taxon>Actinomycetes</taxon>
        <taxon>Micrococcales</taxon>
        <taxon>Microbacteriaceae</taxon>
        <taxon>Herbiconiux</taxon>
    </lineage>
</organism>
<dbReference type="Proteomes" id="UP001165586">
    <property type="component" value="Unassembled WGS sequence"/>
</dbReference>
<dbReference type="RefSeq" id="WP_259542351.1">
    <property type="nucleotide sequence ID" value="NZ_JANLCJ010000027.1"/>
</dbReference>
<protein>
    <submittedName>
        <fullName evidence="1">Uncharacterized protein</fullName>
    </submittedName>
</protein>
<sequence>MPWTNDAERRAYILSSYLAQNPGVNAVVTDMGAVDQENSAAIQMAAGHRYRHPSFETVGDTVNET</sequence>
<name>A0ABT2H8Y9_9MICO</name>
<comment type="caution">
    <text evidence="1">The sequence shown here is derived from an EMBL/GenBank/DDBJ whole genome shotgun (WGS) entry which is preliminary data.</text>
</comment>
<dbReference type="EMBL" id="JANLCJ010000027">
    <property type="protein sequence ID" value="MCS5736426.1"/>
    <property type="molecule type" value="Genomic_DNA"/>
</dbReference>
<keyword evidence="2" id="KW-1185">Reference proteome</keyword>
<gene>
    <name evidence="1" type="ORF">N1032_22075</name>
</gene>
<evidence type="ECO:0000313" key="2">
    <source>
        <dbReference type="Proteomes" id="UP001165586"/>
    </source>
</evidence>